<accession>A0A1Y5RCT4</accession>
<evidence type="ECO:0000313" key="2">
    <source>
        <dbReference type="Proteomes" id="UP000193623"/>
    </source>
</evidence>
<dbReference type="EMBL" id="FWFT01000001">
    <property type="protein sequence ID" value="SLN14461.1"/>
    <property type="molecule type" value="Genomic_DNA"/>
</dbReference>
<organism evidence="1 2">
    <name type="scientific">Pseudooctadecabacter jejudonensis</name>
    <dbReference type="NCBI Taxonomy" id="1391910"/>
    <lineage>
        <taxon>Bacteria</taxon>
        <taxon>Pseudomonadati</taxon>
        <taxon>Pseudomonadota</taxon>
        <taxon>Alphaproteobacteria</taxon>
        <taxon>Rhodobacterales</taxon>
        <taxon>Paracoccaceae</taxon>
        <taxon>Pseudooctadecabacter</taxon>
    </lineage>
</organism>
<evidence type="ECO:0008006" key="3">
    <source>
        <dbReference type="Google" id="ProtNLM"/>
    </source>
</evidence>
<dbReference type="AlphaFoldDB" id="A0A1Y5RCT4"/>
<evidence type="ECO:0000313" key="1">
    <source>
        <dbReference type="EMBL" id="SLN14461.1"/>
    </source>
</evidence>
<dbReference type="OrthoDB" id="7687351at2"/>
<dbReference type="RefSeq" id="WP_085862757.1">
    <property type="nucleotide sequence ID" value="NZ_FWFT01000001.1"/>
</dbReference>
<reference evidence="1 2" key="1">
    <citation type="submission" date="2017-03" db="EMBL/GenBank/DDBJ databases">
        <authorList>
            <person name="Afonso C.L."/>
            <person name="Miller P.J."/>
            <person name="Scott M.A."/>
            <person name="Spackman E."/>
            <person name="Goraichik I."/>
            <person name="Dimitrov K.M."/>
            <person name="Suarez D.L."/>
            <person name="Swayne D.E."/>
        </authorList>
    </citation>
    <scope>NUCLEOTIDE SEQUENCE [LARGE SCALE GENOMIC DNA]</scope>
    <source>
        <strain evidence="1 2">CECT 8397</strain>
    </source>
</reference>
<dbReference type="SUPFAM" id="SSF52540">
    <property type="entry name" value="P-loop containing nucleoside triphosphate hydrolases"/>
    <property type="match status" value="1"/>
</dbReference>
<keyword evidence="2" id="KW-1185">Reference proteome</keyword>
<name>A0A1Y5RCT4_9RHOB</name>
<dbReference type="Proteomes" id="UP000193623">
    <property type="component" value="Unassembled WGS sequence"/>
</dbReference>
<dbReference type="Gene3D" id="3.40.50.300">
    <property type="entry name" value="P-loop containing nucleotide triphosphate hydrolases"/>
    <property type="match status" value="1"/>
</dbReference>
<dbReference type="InterPro" id="IPR027417">
    <property type="entry name" value="P-loop_NTPase"/>
</dbReference>
<protein>
    <recommendedName>
        <fullName evidence="3">Sulfotransferase family protein</fullName>
    </recommendedName>
</protein>
<gene>
    <name evidence="1" type="ORF">PSJ8397_00268</name>
</gene>
<sequence length="199" mass="22598">MLVFAKEKLVFLAVPKTGTTALEAALAPHADVVMRNPPNLKHTPAYRYHHQLKPYLAGSGLKDLELVCILREPISWLGSWYRYRGRADKDGAPNSTKGISFDDFCNEYAKGSPAIYADKLGYPPKFIRRRSGDMIIDHLFQYEQMDKAVGFFEGRLGVSLSLERRNVSPTGDLTLSDKTAAKLRRKRAQMFEDWHTAHR</sequence>
<proteinExistence type="predicted"/>